<dbReference type="InterPro" id="IPR003710">
    <property type="entry name" value="ApbA"/>
</dbReference>
<dbReference type="InterPro" id="IPR013328">
    <property type="entry name" value="6PGD_dom2"/>
</dbReference>
<evidence type="ECO:0008006" key="8">
    <source>
        <dbReference type="Google" id="ProtNLM"/>
    </source>
</evidence>
<organism evidence="6 7">
    <name type="scientific">Diplodia intermedia</name>
    <dbReference type="NCBI Taxonomy" id="856260"/>
    <lineage>
        <taxon>Eukaryota</taxon>
        <taxon>Fungi</taxon>
        <taxon>Dikarya</taxon>
        <taxon>Ascomycota</taxon>
        <taxon>Pezizomycotina</taxon>
        <taxon>Dothideomycetes</taxon>
        <taxon>Dothideomycetes incertae sedis</taxon>
        <taxon>Botryosphaeriales</taxon>
        <taxon>Botryosphaeriaceae</taxon>
        <taxon>Diplodia</taxon>
    </lineage>
</organism>
<evidence type="ECO:0000256" key="3">
    <source>
        <dbReference type="ARBA" id="ARBA00023002"/>
    </source>
</evidence>
<dbReference type="EMBL" id="JAKEKT020000200">
    <property type="protein sequence ID" value="KAL1632542.1"/>
    <property type="molecule type" value="Genomic_DNA"/>
</dbReference>
<dbReference type="InterPro" id="IPR013332">
    <property type="entry name" value="KPR_N"/>
</dbReference>
<keyword evidence="7" id="KW-1185">Reference proteome</keyword>
<protein>
    <recommendedName>
        <fullName evidence="8">2-dehydropantoate 2-reductase</fullName>
    </recommendedName>
</protein>
<keyword evidence="2" id="KW-0521">NADP</keyword>
<evidence type="ECO:0000256" key="1">
    <source>
        <dbReference type="ARBA" id="ARBA00007870"/>
    </source>
</evidence>
<feature type="domain" description="Ketopantoate reductase N-terminal" evidence="4">
    <location>
        <begin position="9"/>
        <end position="168"/>
    </location>
</feature>
<dbReference type="InterPro" id="IPR036291">
    <property type="entry name" value="NAD(P)-bd_dom_sf"/>
</dbReference>
<comment type="similarity">
    <text evidence="1">Belongs to the ketopantoate reductase family.</text>
</comment>
<dbReference type="Gene3D" id="1.10.1040.10">
    <property type="entry name" value="N-(1-d-carboxylethyl)-l-norvaline Dehydrogenase, domain 2"/>
    <property type="match status" value="1"/>
</dbReference>
<proteinExistence type="inferred from homology"/>
<evidence type="ECO:0000313" key="7">
    <source>
        <dbReference type="Proteomes" id="UP001521184"/>
    </source>
</evidence>
<name>A0ABR3SZQ3_9PEZI</name>
<dbReference type="Gene3D" id="3.40.50.720">
    <property type="entry name" value="NAD(P)-binding Rossmann-like Domain"/>
    <property type="match status" value="1"/>
</dbReference>
<dbReference type="Pfam" id="PF02558">
    <property type="entry name" value="ApbA"/>
    <property type="match status" value="1"/>
</dbReference>
<evidence type="ECO:0000259" key="5">
    <source>
        <dbReference type="Pfam" id="PF08546"/>
    </source>
</evidence>
<reference evidence="6 7" key="1">
    <citation type="journal article" date="2023" name="Plant Dis.">
        <title>First Report of Diplodia intermedia Causing Canker and Dieback Diseases on Apple Trees in Canada.</title>
        <authorList>
            <person name="Ellouze W."/>
            <person name="Ilyukhin E."/>
            <person name="Sulman M."/>
            <person name="Ali S."/>
        </authorList>
    </citation>
    <scope>NUCLEOTIDE SEQUENCE [LARGE SCALE GENOMIC DNA]</scope>
    <source>
        <strain evidence="6 7">M45-28</strain>
    </source>
</reference>
<evidence type="ECO:0000256" key="2">
    <source>
        <dbReference type="ARBA" id="ARBA00022857"/>
    </source>
</evidence>
<dbReference type="SUPFAM" id="SSF51735">
    <property type="entry name" value="NAD(P)-binding Rossmann-fold domains"/>
    <property type="match status" value="1"/>
</dbReference>
<dbReference type="PANTHER" id="PTHR21708">
    <property type="entry name" value="PROBABLE 2-DEHYDROPANTOATE 2-REDUCTASE"/>
    <property type="match status" value="1"/>
</dbReference>
<evidence type="ECO:0000313" key="6">
    <source>
        <dbReference type="EMBL" id="KAL1632542.1"/>
    </source>
</evidence>
<dbReference type="Proteomes" id="UP001521184">
    <property type="component" value="Unassembled WGS sequence"/>
</dbReference>
<dbReference type="Pfam" id="PF08546">
    <property type="entry name" value="ApbA_C"/>
    <property type="match status" value="1"/>
</dbReference>
<keyword evidence="3" id="KW-0560">Oxidoreductase</keyword>
<feature type="domain" description="Ketopantoate reductase C-terminal" evidence="5">
    <location>
        <begin position="205"/>
        <end position="325"/>
    </location>
</feature>
<sequence length="357" mass="38702">MGSMAKSNILVVGFGGIGTITAYNLEAGGLATVTGVLRSNYALVKDRGFRIWSVDHGDIESWRPTQISRSVPNVHGDERLTPFDFIVVCTKNTPDIRPTVAEIIAPAVTSGHTAIVLVQNGLNIEKPIISAFPSNIVISGISRMSSTELSPGHVFQQDHDILILGAFRNPNLESEKEVAAAKQFTDLYNASGKASGQYEADVAFARWRKLVYNASFNSLCAITGMDTSRIKLAGSPVTELLLPVMLEIKSIARAAGVRLPADQEDTSLSGDPIDAYFRPSMQQDIEKGNFMEMEIIVGEPLREAQRLGVPAPTLTFIYSLLKALQTRTKQNRGMVEMPPAKEYGAGEMLAKFKASAS</sequence>
<dbReference type="InterPro" id="IPR013752">
    <property type="entry name" value="KPA_reductase"/>
</dbReference>
<dbReference type="InterPro" id="IPR051402">
    <property type="entry name" value="KPR-Related"/>
</dbReference>
<dbReference type="PANTHER" id="PTHR21708:SF30">
    <property type="entry name" value="2-DEHYDROPANTOATE 2-REDUCTASE-RELATED"/>
    <property type="match status" value="1"/>
</dbReference>
<gene>
    <name evidence="6" type="ORF">SLS58_011365</name>
</gene>
<comment type="caution">
    <text evidence="6">The sequence shown here is derived from an EMBL/GenBank/DDBJ whole genome shotgun (WGS) entry which is preliminary data.</text>
</comment>
<evidence type="ECO:0000259" key="4">
    <source>
        <dbReference type="Pfam" id="PF02558"/>
    </source>
</evidence>
<dbReference type="InterPro" id="IPR008927">
    <property type="entry name" value="6-PGluconate_DH-like_C_sf"/>
</dbReference>
<dbReference type="NCBIfam" id="TIGR00745">
    <property type="entry name" value="apbA_panE"/>
    <property type="match status" value="1"/>
</dbReference>
<dbReference type="SUPFAM" id="SSF48179">
    <property type="entry name" value="6-phosphogluconate dehydrogenase C-terminal domain-like"/>
    <property type="match status" value="1"/>
</dbReference>
<accession>A0ABR3SZQ3</accession>